<keyword evidence="5 6" id="KW-0804">Transcription</keyword>
<evidence type="ECO:0000256" key="1">
    <source>
        <dbReference type="ARBA" id="ARBA00022490"/>
    </source>
</evidence>
<gene>
    <name evidence="6 8" type="primary">sigI</name>
    <name evidence="8" type="ORF">P6P90_05185</name>
</gene>
<keyword evidence="6" id="KW-0346">Stress response</keyword>
<evidence type="ECO:0000256" key="2">
    <source>
        <dbReference type="ARBA" id="ARBA00023015"/>
    </source>
</evidence>
<dbReference type="PANTHER" id="PTHR30385">
    <property type="entry name" value="SIGMA FACTOR F FLAGELLAR"/>
    <property type="match status" value="1"/>
</dbReference>
<comment type="similarity">
    <text evidence="6">Belongs to the sigma-70 factor family. SigI subfamily.</text>
</comment>
<dbReference type="Gene3D" id="1.10.1740.10">
    <property type="match status" value="1"/>
</dbReference>
<dbReference type="HAMAP" id="MF_02064">
    <property type="entry name" value="Sigma70_SigI"/>
    <property type="match status" value="1"/>
</dbReference>
<dbReference type="InterPro" id="IPR013325">
    <property type="entry name" value="RNA_pol_sigma_r2"/>
</dbReference>
<comment type="subcellular location">
    <subcellularLocation>
        <location evidence="6">Cytoplasm</location>
    </subcellularLocation>
</comment>
<sequence>MLSLLFKVKRPGAEELVMQLQSGKGDLDEFLTKYRPFIRKTVSTVCRRYITEQDDEYSIGLFAFHQAIQQYSYKKGKSFFAFAELLIKRDIIDHMRKEFKHNLVFLQEDQQEEAIEIKMALSEYMKELETSDRKDEILHFQTVLSEFKISFSDLVKDSPKHRDTRQKLMCIAQQLAHEEELLQELFQKKKLPLRRIESSFHVSRKVLESHRRYIIAICIVFVNQYTHILEYIQGGKSDE</sequence>
<dbReference type="PANTHER" id="PTHR30385:SF6">
    <property type="entry name" value="RNA POLYMERASE SIGMA FACTOR SIGI"/>
    <property type="match status" value="1"/>
</dbReference>
<keyword evidence="1 6" id="KW-0963">Cytoplasm</keyword>
<comment type="function">
    <text evidence="6">Sigma factors are initiation factors that promote the attachment of RNA polymerase to specific initiation sites and are then released.</text>
</comment>
<feature type="DNA-binding region" description="H-T-H motif" evidence="6">
    <location>
        <begin position="193"/>
        <end position="212"/>
    </location>
</feature>
<evidence type="ECO:0000256" key="6">
    <source>
        <dbReference type="HAMAP-Rule" id="MF_02064"/>
    </source>
</evidence>
<keyword evidence="2 6" id="KW-0805">Transcription regulation</keyword>
<comment type="subunit">
    <text evidence="6">Interacts with RsgI.</text>
</comment>
<feature type="short sequence motif" description="Polymerase core binding" evidence="6">
    <location>
        <begin position="55"/>
        <end position="68"/>
    </location>
</feature>
<name>A0ABT6H1V7_9BACI</name>
<dbReference type="RefSeq" id="WP_124563472.1">
    <property type="nucleotide sequence ID" value="NZ_JARRRY010000001.1"/>
</dbReference>
<reference evidence="8 9" key="1">
    <citation type="submission" date="2023-04" db="EMBL/GenBank/DDBJ databases">
        <title>Ectobacillus antri isolated from activated sludge.</title>
        <authorList>
            <person name="Yan P."/>
            <person name="Liu X."/>
        </authorList>
    </citation>
    <scope>NUCLEOTIDE SEQUENCE [LARGE SCALE GENOMIC DNA]</scope>
    <source>
        <strain evidence="8 9">C18H</strain>
    </source>
</reference>
<dbReference type="NCBIfam" id="TIGR02895">
    <property type="entry name" value="spore_sigI"/>
    <property type="match status" value="1"/>
</dbReference>
<comment type="caution">
    <text evidence="8">The sequence shown here is derived from an EMBL/GenBank/DDBJ whole genome shotgun (WGS) entry which is preliminary data.</text>
</comment>
<dbReference type="PIRSF" id="PIRSF038953">
    <property type="entry name" value="SigI"/>
    <property type="match status" value="1"/>
</dbReference>
<feature type="domain" description="RNA polymerase sigma-70 region 2" evidence="7">
    <location>
        <begin position="32"/>
        <end position="98"/>
    </location>
</feature>
<dbReference type="SUPFAM" id="SSF88946">
    <property type="entry name" value="Sigma2 domain of RNA polymerase sigma factors"/>
    <property type="match status" value="1"/>
</dbReference>
<evidence type="ECO:0000259" key="7">
    <source>
        <dbReference type="Pfam" id="PF04542"/>
    </source>
</evidence>
<comment type="activity regulation">
    <text evidence="6">Negatively regulated by the anti-sigma-I factor RsgI.</text>
</comment>
<keyword evidence="9" id="KW-1185">Reference proteome</keyword>
<dbReference type="Proteomes" id="UP001218246">
    <property type="component" value="Unassembled WGS sequence"/>
</dbReference>
<evidence type="ECO:0000256" key="5">
    <source>
        <dbReference type="ARBA" id="ARBA00023163"/>
    </source>
</evidence>
<keyword evidence="3 6" id="KW-0731">Sigma factor</keyword>
<dbReference type="InterPro" id="IPR007627">
    <property type="entry name" value="RNA_pol_sigma70_r2"/>
</dbReference>
<dbReference type="InterPro" id="IPR014244">
    <property type="entry name" value="RNA_pol_sigma-I"/>
</dbReference>
<accession>A0ABT6H1V7</accession>
<evidence type="ECO:0000313" key="8">
    <source>
        <dbReference type="EMBL" id="MDG5753390.1"/>
    </source>
</evidence>
<organism evidence="8 9">
    <name type="scientific">Ectobacillus antri</name>
    <dbReference type="NCBI Taxonomy" id="2486280"/>
    <lineage>
        <taxon>Bacteria</taxon>
        <taxon>Bacillati</taxon>
        <taxon>Bacillota</taxon>
        <taxon>Bacilli</taxon>
        <taxon>Bacillales</taxon>
        <taxon>Bacillaceae</taxon>
        <taxon>Ectobacillus</taxon>
    </lineage>
</organism>
<evidence type="ECO:0000313" key="9">
    <source>
        <dbReference type="Proteomes" id="UP001218246"/>
    </source>
</evidence>
<keyword evidence="4 6" id="KW-0238">DNA-binding</keyword>
<evidence type="ECO:0000256" key="3">
    <source>
        <dbReference type="ARBA" id="ARBA00023082"/>
    </source>
</evidence>
<dbReference type="EMBL" id="JARULN010000002">
    <property type="protein sequence ID" value="MDG5753390.1"/>
    <property type="molecule type" value="Genomic_DNA"/>
</dbReference>
<dbReference type="Pfam" id="PF04542">
    <property type="entry name" value="Sigma70_r2"/>
    <property type="match status" value="1"/>
</dbReference>
<proteinExistence type="inferred from homology"/>
<protein>
    <recommendedName>
        <fullName evidence="6">RNA polymerase sigma factor SigI</fullName>
    </recommendedName>
</protein>
<evidence type="ECO:0000256" key="4">
    <source>
        <dbReference type="ARBA" id="ARBA00023125"/>
    </source>
</evidence>